<dbReference type="Proteomes" id="UP000018454">
    <property type="component" value="Unassembled WGS sequence"/>
</dbReference>
<feature type="domain" description="Multidrug resistance protein MdtA-like alpha-helical hairpin" evidence="6">
    <location>
        <begin position="154"/>
        <end position="218"/>
    </location>
</feature>
<dbReference type="Pfam" id="PF25917">
    <property type="entry name" value="BSH_RND"/>
    <property type="match status" value="1"/>
</dbReference>
<protein>
    <submittedName>
        <fullName evidence="10">Membrane fusion protein MtrC</fullName>
    </submittedName>
</protein>
<dbReference type="Gene3D" id="2.40.30.170">
    <property type="match status" value="1"/>
</dbReference>
<evidence type="ECO:0000259" key="6">
    <source>
        <dbReference type="Pfam" id="PF25876"/>
    </source>
</evidence>
<keyword evidence="5" id="KW-0472">Membrane</keyword>
<feature type="domain" description="CusB-like beta-barrel" evidence="8">
    <location>
        <begin position="264"/>
        <end position="336"/>
    </location>
</feature>
<dbReference type="InterPro" id="IPR058625">
    <property type="entry name" value="MdtA-like_BSH"/>
</dbReference>
<dbReference type="PROSITE" id="PS51257">
    <property type="entry name" value="PROKAR_LIPOPROTEIN"/>
    <property type="match status" value="1"/>
</dbReference>
<evidence type="ECO:0000256" key="4">
    <source>
        <dbReference type="SAM" id="Coils"/>
    </source>
</evidence>
<keyword evidence="5" id="KW-1133">Transmembrane helix</keyword>
<evidence type="ECO:0000256" key="1">
    <source>
        <dbReference type="ARBA" id="ARBA00004196"/>
    </source>
</evidence>
<dbReference type="Pfam" id="PF25967">
    <property type="entry name" value="RND-MFP_C"/>
    <property type="match status" value="1"/>
</dbReference>
<comment type="similarity">
    <text evidence="2">Belongs to the membrane fusion protein (MFP) (TC 8.A.1) family.</text>
</comment>
<evidence type="ECO:0000313" key="11">
    <source>
        <dbReference type="Proteomes" id="UP000018454"/>
    </source>
</evidence>
<dbReference type="PANTHER" id="PTHR30469:SF37">
    <property type="entry name" value="RAGD PROTEIN"/>
    <property type="match status" value="1"/>
</dbReference>
<reference evidence="10 11" key="1">
    <citation type="journal article" date="2011" name="Science">
        <title>Drosophila microbiome modulates host developmental and metabolic homeostasis via insulin signaling.</title>
        <authorList>
            <person name="Shin S.C."/>
            <person name="Kim S.H."/>
            <person name="You H."/>
            <person name="Kim B."/>
            <person name="Kim A.C."/>
            <person name="Lee K.A."/>
            <person name="Yoon J.H."/>
            <person name="Ryu J.H."/>
            <person name="Lee W.J."/>
        </authorList>
    </citation>
    <scope>NUCLEOTIDE SEQUENCE [LARGE SCALE GENOMIC DNA]</scope>
    <source>
        <strain evidence="10 11">DM001</strain>
    </source>
</reference>
<dbReference type="NCBIfam" id="TIGR01730">
    <property type="entry name" value="RND_mfp"/>
    <property type="match status" value="1"/>
</dbReference>
<dbReference type="Gene3D" id="2.40.50.100">
    <property type="match status" value="1"/>
</dbReference>
<evidence type="ECO:0000256" key="3">
    <source>
        <dbReference type="ARBA" id="ARBA00022448"/>
    </source>
</evidence>
<sequence>MAPAPRFLLSPGSIAACAVVNPACLRNMRMSSEPVMSHSGHERRRLSTGIVAGLAVIVAVGYGVYTHVERAHAVTATARERDQQVPDVRTMIARASTQSLSLDLPGETVGIETTPIGARASGYIDKRFVDIGTSVHAGQVLAIIRAPELDHRVEQAQATLAQARANLALAQITARRSSGLVGGGAVSKQNFDVDRLTQNARQAEQKAADAVLAETAQRQAYTTVSAPYDGVVTVRNVEAGDLVSADNATSRPLFVVTRTDRLRVRVHVPQDAALTVKVGEPASIVVPERPGQTFKGTVTRTGHALEQGSRMLPVEIEIDNHDNHLTAGLYAEIHFDLPRAASVIMVPSEALNYEADGLSVETVTADNKIAVHKVKIGRDYGDHLEILDGLPDGSQLVVHPPSALHEGSVVAPQLDKNLKVL</sequence>
<accession>F1YW72</accession>
<feature type="coiled-coil region" evidence="4">
    <location>
        <begin position="146"/>
        <end position="213"/>
    </location>
</feature>
<evidence type="ECO:0000256" key="5">
    <source>
        <dbReference type="SAM" id="Phobius"/>
    </source>
</evidence>
<dbReference type="Gene3D" id="1.10.287.470">
    <property type="entry name" value="Helix hairpin bin"/>
    <property type="match status" value="1"/>
</dbReference>
<feature type="domain" description="Multidrug resistance protein MdtA-like C-terminal permuted SH3" evidence="9">
    <location>
        <begin position="343"/>
        <end position="398"/>
    </location>
</feature>
<dbReference type="Pfam" id="PF25954">
    <property type="entry name" value="Beta-barrel_RND_2"/>
    <property type="match status" value="1"/>
</dbReference>
<dbReference type="Gene3D" id="2.40.420.20">
    <property type="match status" value="1"/>
</dbReference>
<comment type="caution">
    <text evidence="10">The sequence shown here is derived from an EMBL/GenBank/DDBJ whole genome shotgun (WGS) entry which is preliminary data.</text>
</comment>
<evidence type="ECO:0000313" key="10">
    <source>
        <dbReference type="EMBL" id="EGE47065.1"/>
    </source>
</evidence>
<comment type="subcellular location">
    <subcellularLocation>
        <location evidence="1">Cell envelope</location>
    </subcellularLocation>
</comment>
<keyword evidence="3" id="KW-0813">Transport</keyword>
<dbReference type="InterPro" id="IPR058624">
    <property type="entry name" value="MdtA-like_HH"/>
</dbReference>
<evidence type="ECO:0000259" key="8">
    <source>
        <dbReference type="Pfam" id="PF25954"/>
    </source>
</evidence>
<dbReference type="InterPro" id="IPR006143">
    <property type="entry name" value="RND_pump_MFP"/>
</dbReference>
<dbReference type="PANTHER" id="PTHR30469">
    <property type="entry name" value="MULTIDRUG RESISTANCE PROTEIN MDTA"/>
    <property type="match status" value="1"/>
</dbReference>
<name>F1YW72_9PROT</name>
<keyword evidence="4" id="KW-0175">Coiled coil</keyword>
<evidence type="ECO:0000256" key="2">
    <source>
        <dbReference type="ARBA" id="ARBA00009477"/>
    </source>
</evidence>
<dbReference type="Pfam" id="PF25876">
    <property type="entry name" value="HH_MFP_RND"/>
    <property type="match status" value="1"/>
</dbReference>
<evidence type="ECO:0000259" key="7">
    <source>
        <dbReference type="Pfam" id="PF25917"/>
    </source>
</evidence>
<evidence type="ECO:0000259" key="9">
    <source>
        <dbReference type="Pfam" id="PF25967"/>
    </source>
</evidence>
<dbReference type="SUPFAM" id="SSF111369">
    <property type="entry name" value="HlyD-like secretion proteins"/>
    <property type="match status" value="1"/>
</dbReference>
<feature type="domain" description="Multidrug resistance protein MdtA-like barrel-sandwich hybrid" evidence="7">
    <location>
        <begin position="114"/>
        <end position="250"/>
    </location>
</feature>
<dbReference type="GO" id="GO:0015562">
    <property type="term" value="F:efflux transmembrane transporter activity"/>
    <property type="evidence" value="ECO:0007669"/>
    <property type="project" value="TreeGrafter"/>
</dbReference>
<gene>
    <name evidence="10" type="primary">mtrC</name>
    <name evidence="10" type="ORF">APO_2481</name>
</gene>
<dbReference type="InterPro" id="IPR058792">
    <property type="entry name" value="Beta-barrel_RND_2"/>
</dbReference>
<organism evidence="10 11">
    <name type="scientific">Acetobacter pomorum DM001</name>
    <dbReference type="NCBI Taxonomy" id="945681"/>
    <lineage>
        <taxon>Bacteria</taxon>
        <taxon>Pseudomonadati</taxon>
        <taxon>Pseudomonadota</taxon>
        <taxon>Alphaproteobacteria</taxon>
        <taxon>Acetobacterales</taxon>
        <taxon>Acetobacteraceae</taxon>
        <taxon>Acetobacter</taxon>
    </lineage>
</organism>
<keyword evidence="5" id="KW-0812">Transmembrane</keyword>
<feature type="transmembrane region" description="Helical" evidence="5">
    <location>
        <begin position="46"/>
        <end position="65"/>
    </location>
</feature>
<dbReference type="AlphaFoldDB" id="F1YW72"/>
<dbReference type="GO" id="GO:1990281">
    <property type="term" value="C:efflux pump complex"/>
    <property type="evidence" value="ECO:0007669"/>
    <property type="project" value="TreeGrafter"/>
</dbReference>
<proteinExistence type="inferred from homology"/>
<dbReference type="EMBL" id="AEUP01000031">
    <property type="protein sequence ID" value="EGE47065.1"/>
    <property type="molecule type" value="Genomic_DNA"/>
</dbReference>
<dbReference type="InterPro" id="IPR058627">
    <property type="entry name" value="MdtA-like_C"/>
</dbReference>